<keyword evidence="1" id="KW-0175">Coiled coil</keyword>
<dbReference type="RefSeq" id="WP_086952695.1">
    <property type="nucleotide sequence ID" value="NZ_FWFD01000019.1"/>
</dbReference>
<evidence type="ECO:0000313" key="3">
    <source>
        <dbReference type="Proteomes" id="UP000195918"/>
    </source>
</evidence>
<evidence type="ECO:0000313" key="2">
    <source>
        <dbReference type="EMBL" id="SLM87075.1"/>
    </source>
</evidence>
<protein>
    <submittedName>
        <fullName evidence="2">Uncharacterized protein</fullName>
    </submittedName>
</protein>
<dbReference type="Proteomes" id="UP000195918">
    <property type="component" value="Unassembled WGS sequence"/>
</dbReference>
<gene>
    <name evidence="2" type="ORF">FM121_13335</name>
</gene>
<dbReference type="AlphaFoldDB" id="A0A1X6WS09"/>
<organism evidence="2 3">
    <name type="scientific">Vagococcus fluvialis bH819</name>
    <dbReference type="NCBI Taxonomy" id="1255619"/>
    <lineage>
        <taxon>Bacteria</taxon>
        <taxon>Bacillati</taxon>
        <taxon>Bacillota</taxon>
        <taxon>Bacilli</taxon>
        <taxon>Lactobacillales</taxon>
        <taxon>Enterococcaceae</taxon>
        <taxon>Vagococcus</taxon>
    </lineage>
</organism>
<evidence type="ECO:0000256" key="1">
    <source>
        <dbReference type="SAM" id="Coils"/>
    </source>
</evidence>
<dbReference type="EMBL" id="FWFD01000019">
    <property type="protein sequence ID" value="SLM87075.1"/>
    <property type="molecule type" value="Genomic_DNA"/>
</dbReference>
<feature type="coiled-coil region" evidence="1">
    <location>
        <begin position="37"/>
        <end position="71"/>
    </location>
</feature>
<reference evidence="3" key="1">
    <citation type="submission" date="2017-02" db="EMBL/GenBank/DDBJ databases">
        <authorList>
            <person name="Dridi B."/>
        </authorList>
    </citation>
    <scope>NUCLEOTIDE SEQUENCE [LARGE SCALE GENOMIC DNA]</scope>
    <source>
        <strain evidence="3">bH819</strain>
    </source>
</reference>
<keyword evidence="3" id="KW-1185">Reference proteome</keyword>
<accession>A0A1X6WS09</accession>
<proteinExistence type="predicted"/>
<sequence>MMKDSKYLKIAVLVLISVCLIGGMLLNQSRISAKKEKMDLASTVERLEGENKKIKENYENLYGRIKENESKENDSSVAFKMNEVANKFVTLYPVYDIQTISDKKKQLNELSIKNVANTIVPEDMIKESEKLKESPEDLNSVYSSDPTFKSFYEDAETYTQYISEDLTNYFSKITYNTTSSSGDTVNTTYIEFSVENVEGKFLVTKINVLYFK</sequence>
<name>A0A1X6WS09_9ENTE</name>